<gene>
    <name evidence="3" type="ORF">L211DRAFT_844288</name>
</gene>
<feature type="coiled-coil region" evidence="1">
    <location>
        <begin position="244"/>
        <end position="271"/>
    </location>
</feature>
<name>A0A3N4M2N7_9PEZI</name>
<dbReference type="InParanoid" id="A0A3N4M2N7"/>
<dbReference type="EMBL" id="ML121527">
    <property type="protein sequence ID" value="RPB29287.1"/>
    <property type="molecule type" value="Genomic_DNA"/>
</dbReference>
<protein>
    <submittedName>
        <fullName evidence="3">Uncharacterized protein</fullName>
    </submittedName>
</protein>
<feature type="region of interest" description="Disordered" evidence="2">
    <location>
        <begin position="147"/>
        <end position="228"/>
    </location>
</feature>
<evidence type="ECO:0000256" key="2">
    <source>
        <dbReference type="SAM" id="MobiDB-lite"/>
    </source>
</evidence>
<sequence>MEKVFEHVQLKGEESSHAAYALKKHLDACTDQDFQEMGKTRQEAEQAFQLLETLTPMATQYTQSKVRKAISRGKLTTAWSIDWEDKLEDIMPPFPAEKFLQVLAKYAEENPDISAATKYFKGRIDLRIRTKKTKKNPHLMLRDIADEAATEKSRQKGKKVQQIEGSDDDEVGSALGGQSSGAGSTSGVASGVASGAAKASSGGEPKALTHASRIALPKESPLKRRRTEGGEKIKKFRLGFMAENLDIDERIEELKRAVVSEKEKDKALKIEHAANALFGSEEKKDTNLALEILQDLLKVMIVEPIVISDSE</sequence>
<evidence type="ECO:0000256" key="1">
    <source>
        <dbReference type="SAM" id="Coils"/>
    </source>
</evidence>
<accession>A0A3N4M2N7</accession>
<feature type="compositionally biased region" description="Low complexity" evidence="2">
    <location>
        <begin position="181"/>
        <end position="203"/>
    </location>
</feature>
<proteinExistence type="predicted"/>
<keyword evidence="4" id="KW-1185">Reference proteome</keyword>
<evidence type="ECO:0000313" key="3">
    <source>
        <dbReference type="EMBL" id="RPB29287.1"/>
    </source>
</evidence>
<dbReference type="AlphaFoldDB" id="A0A3N4M2N7"/>
<evidence type="ECO:0000313" key="4">
    <source>
        <dbReference type="Proteomes" id="UP000267821"/>
    </source>
</evidence>
<keyword evidence="1" id="KW-0175">Coiled coil</keyword>
<reference evidence="3 4" key="1">
    <citation type="journal article" date="2018" name="Nat. Ecol. Evol.">
        <title>Pezizomycetes genomes reveal the molecular basis of ectomycorrhizal truffle lifestyle.</title>
        <authorList>
            <person name="Murat C."/>
            <person name="Payen T."/>
            <person name="Noel B."/>
            <person name="Kuo A."/>
            <person name="Morin E."/>
            <person name="Chen J."/>
            <person name="Kohler A."/>
            <person name="Krizsan K."/>
            <person name="Balestrini R."/>
            <person name="Da Silva C."/>
            <person name="Montanini B."/>
            <person name="Hainaut M."/>
            <person name="Levati E."/>
            <person name="Barry K.W."/>
            <person name="Belfiori B."/>
            <person name="Cichocki N."/>
            <person name="Clum A."/>
            <person name="Dockter R.B."/>
            <person name="Fauchery L."/>
            <person name="Guy J."/>
            <person name="Iotti M."/>
            <person name="Le Tacon F."/>
            <person name="Lindquist E.A."/>
            <person name="Lipzen A."/>
            <person name="Malagnac F."/>
            <person name="Mello A."/>
            <person name="Molinier V."/>
            <person name="Miyauchi S."/>
            <person name="Poulain J."/>
            <person name="Riccioni C."/>
            <person name="Rubini A."/>
            <person name="Sitrit Y."/>
            <person name="Splivallo R."/>
            <person name="Traeger S."/>
            <person name="Wang M."/>
            <person name="Zifcakova L."/>
            <person name="Wipf D."/>
            <person name="Zambonelli A."/>
            <person name="Paolocci F."/>
            <person name="Nowrousian M."/>
            <person name="Ottonello S."/>
            <person name="Baldrian P."/>
            <person name="Spatafora J.W."/>
            <person name="Henrissat B."/>
            <person name="Nagy L.G."/>
            <person name="Aury J.M."/>
            <person name="Wincker P."/>
            <person name="Grigoriev I.V."/>
            <person name="Bonfante P."/>
            <person name="Martin F.M."/>
        </authorList>
    </citation>
    <scope>NUCLEOTIDE SEQUENCE [LARGE SCALE GENOMIC DNA]</scope>
    <source>
        <strain evidence="3 4">ATCC MYA-4762</strain>
    </source>
</reference>
<organism evidence="3 4">
    <name type="scientific">Terfezia boudieri ATCC MYA-4762</name>
    <dbReference type="NCBI Taxonomy" id="1051890"/>
    <lineage>
        <taxon>Eukaryota</taxon>
        <taxon>Fungi</taxon>
        <taxon>Dikarya</taxon>
        <taxon>Ascomycota</taxon>
        <taxon>Pezizomycotina</taxon>
        <taxon>Pezizomycetes</taxon>
        <taxon>Pezizales</taxon>
        <taxon>Pezizaceae</taxon>
        <taxon>Terfezia</taxon>
    </lineage>
</organism>
<dbReference type="Proteomes" id="UP000267821">
    <property type="component" value="Unassembled WGS sequence"/>
</dbReference>